<accession>A0ABD1J2Q8</accession>
<feature type="chain" id="PRO_5044875047" description="Transmembrane protein 179B" evidence="7">
    <location>
        <begin position="31"/>
        <end position="254"/>
    </location>
</feature>
<evidence type="ECO:0000256" key="2">
    <source>
        <dbReference type="ARBA" id="ARBA00022692"/>
    </source>
</evidence>
<keyword evidence="9" id="KW-1185">Reference proteome</keyword>
<feature type="signal peptide" evidence="7">
    <location>
        <begin position="1"/>
        <end position="30"/>
    </location>
</feature>
<evidence type="ECO:0000256" key="3">
    <source>
        <dbReference type="ARBA" id="ARBA00022989"/>
    </source>
</evidence>
<keyword evidence="3 6" id="KW-1133">Transmembrane helix</keyword>
<evidence type="ECO:0000256" key="5">
    <source>
        <dbReference type="ARBA" id="ARBA00093776"/>
    </source>
</evidence>
<protein>
    <recommendedName>
        <fullName evidence="10">Transmembrane protein 179B</fullName>
    </recommendedName>
</protein>
<reference evidence="8 9" key="1">
    <citation type="submission" date="2024-09" db="EMBL/GenBank/DDBJ databases">
        <title>A chromosome-level genome assembly of Gray's grenadier anchovy, Coilia grayii.</title>
        <authorList>
            <person name="Fu Z."/>
        </authorList>
    </citation>
    <scope>NUCLEOTIDE SEQUENCE [LARGE SCALE GENOMIC DNA]</scope>
    <source>
        <strain evidence="8">G4</strain>
        <tissue evidence="8">Muscle</tissue>
    </source>
</reference>
<keyword evidence="2 6" id="KW-0812">Transmembrane</keyword>
<dbReference type="Pfam" id="PF26158">
    <property type="entry name" value="Claudin_TMEM179-179B"/>
    <property type="match status" value="1"/>
</dbReference>
<comment type="subcellular location">
    <subcellularLocation>
        <location evidence="1">Membrane</location>
        <topology evidence="1">Multi-pass membrane protein</topology>
    </subcellularLocation>
</comment>
<dbReference type="AlphaFoldDB" id="A0ABD1J2Q8"/>
<evidence type="ECO:0000256" key="6">
    <source>
        <dbReference type="SAM" id="Phobius"/>
    </source>
</evidence>
<dbReference type="Proteomes" id="UP001591681">
    <property type="component" value="Unassembled WGS sequence"/>
</dbReference>
<sequence>MALWLMEFALHTSSFICGIVTAALVANVQARNQGMCLLYGTLQYNTSVQFVSVTSSSDPALCRFVTAISGSVAVFSLLQLLQLLCCVCACCGGKGLRGCPCGILTGVMCELLVFFLLITGCILKIGRDTLCRSLPQTHFNRCEDAQNTHWTIPNSGYQFYSHLHSAEICVWVSLCCLLVAGLLACVQQGRGSTLGPAETTPVLGLGPAETTPVLGHGPAETTPVLGLGLGQSSGSACGHTWTDYLGDFYDDYDV</sequence>
<dbReference type="InterPro" id="IPR059010">
    <property type="entry name" value="TMEM179-179B"/>
</dbReference>
<evidence type="ECO:0000256" key="7">
    <source>
        <dbReference type="SAM" id="SignalP"/>
    </source>
</evidence>
<evidence type="ECO:0000256" key="4">
    <source>
        <dbReference type="ARBA" id="ARBA00023136"/>
    </source>
</evidence>
<dbReference type="PANTHER" id="PTHR31056:SF1">
    <property type="entry name" value="TRANSMEMBRANE PROTEIN 179B"/>
    <property type="match status" value="1"/>
</dbReference>
<dbReference type="PANTHER" id="PTHR31056">
    <property type="entry name" value="TRANSMEMBRANE PROTEIN 179B"/>
    <property type="match status" value="1"/>
</dbReference>
<dbReference type="InterPro" id="IPR029776">
    <property type="entry name" value="TMEM179B"/>
</dbReference>
<keyword evidence="4 6" id="KW-0472">Membrane</keyword>
<comment type="similarity">
    <text evidence="5">Belongs to the TMEM179 family.</text>
</comment>
<feature type="transmembrane region" description="Helical" evidence="6">
    <location>
        <begin position="163"/>
        <end position="186"/>
    </location>
</feature>
<feature type="transmembrane region" description="Helical" evidence="6">
    <location>
        <begin position="103"/>
        <end position="125"/>
    </location>
</feature>
<proteinExistence type="inferred from homology"/>
<name>A0ABD1J2Q8_9TELE</name>
<gene>
    <name evidence="8" type="ORF">ACEWY4_022638</name>
</gene>
<keyword evidence="7" id="KW-0732">Signal</keyword>
<evidence type="ECO:0008006" key="10">
    <source>
        <dbReference type="Google" id="ProtNLM"/>
    </source>
</evidence>
<organism evidence="8 9">
    <name type="scientific">Coilia grayii</name>
    <name type="common">Gray's grenadier anchovy</name>
    <dbReference type="NCBI Taxonomy" id="363190"/>
    <lineage>
        <taxon>Eukaryota</taxon>
        <taxon>Metazoa</taxon>
        <taxon>Chordata</taxon>
        <taxon>Craniata</taxon>
        <taxon>Vertebrata</taxon>
        <taxon>Euteleostomi</taxon>
        <taxon>Actinopterygii</taxon>
        <taxon>Neopterygii</taxon>
        <taxon>Teleostei</taxon>
        <taxon>Clupei</taxon>
        <taxon>Clupeiformes</taxon>
        <taxon>Clupeoidei</taxon>
        <taxon>Engraulidae</taxon>
        <taxon>Coilinae</taxon>
        <taxon>Coilia</taxon>
    </lineage>
</organism>
<evidence type="ECO:0000313" key="9">
    <source>
        <dbReference type="Proteomes" id="UP001591681"/>
    </source>
</evidence>
<comment type="caution">
    <text evidence="8">The sequence shown here is derived from an EMBL/GenBank/DDBJ whole genome shotgun (WGS) entry which is preliminary data.</text>
</comment>
<dbReference type="EMBL" id="JBHFQA010000020">
    <property type="protein sequence ID" value="KAL2080785.1"/>
    <property type="molecule type" value="Genomic_DNA"/>
</dbReference>
<evidence type="ECO:0000256" key="1">
    <source>
        <dbReference type="ARBA" id="ARBA00004141"/>
    </source>
</evidence>
<evidence type="ECO:0000313" key="8">
    <source>
        <dbReference type="EMBL" id="KAL2080785.1"/>
    </source>
</evidence>